<dbReference type="SMART" id="SM00062">
    <property type="entry name" value="PBPb"/>
    <property type="match status" value="1"/>
</dbReference>
<name>A0A4V2NU60_9BACI</name>
<keyword evidence="3" id="KW-0732">Signal</keyword>
<evidence type="ECO:0000256" key="4">
    <source>
        <dbReference type="ARBA" id="ARBA00023139"/>
    </source>
</evidence>
<sequence>MQNANFSGFKNIEWGRTNIKLKQKGVFTLVKHFWKGAFLLLLIVVLAACGSKEASNKGMKLVDDGKFTYASSGEFNPFSVTNKDGTMSGFDIEVGEAVAKELGLEPVQHKFKFGGIVEGVKSGRFDAAVASHTITDERLEAVNFSVPYYFSGPQIYVRPDSSVETLEDLKGLEVAVAKGTTYTAEAEKATNNIKFYDSDVVALEALSKGKHDAVITDFVTGKEAIGAGMNIVGKELLGRSEQAIAVAKENTELLEKINKALEKLHENGTLTEISKKYIGEDITVVPEQK</sequence>
<evidence type="ECO:0000259" key="9">
    <source>
        <dbReference type="SMART" id="SM00079"/>
    </source>
</evidence>
<dbReference type="InterPro" id="IPR001320">
    <property type="entry name" value="Iontro_rcpt_C"/>
</dbReference>
<dbReference type="Pfam" id="PF00497">
    <property type="entry name" value="SBP_bac_3"/>
    <property type="match status" value="1"/>
</dbReference>
<feature type="domain" description="Ionotropic glutamate receptor C-terminal" evidence="9">
    <location>
        <begin position="66"/>
        <end position="280"/>
    </location>
</feature>
<keyword evidence="5" id="KW-0449">Lipoprotein</keyword>
<evidence type="ECO:0000313" key="10">
    <source>
        <dbReference type="EMBL" id="TCJ03085.1"/>
    </source>
</evidence>
<proteinExistence type="inferred from homology"/>
<dbReference type="SUPFAM" id="SSF53850">
    <property type="entry name" value="Periplasmic binding protein-like II"/>
    <property type="match status" value="1"/>
</dbReference>
<keyword evidence="11" id="KW-1185">Reference proteome</keyword>
<reference evidence="10 11" key="1">
    <citation type="submission" date="2019-03" db="EMBL/GenBank/DDBJ databases">
        <authorList>
            <person name="Jensen L."/>
            <person name="Storgaard J."/>
            <person name="Sulaj E."/>
            <person name="Schramm A."/>
            <person name="Marshall I.P.G."/>
        </authorList>
    </citation>
    <scope>NUCLEOTIDE SEQUENCE [LARGE SCALE GENOMIC DNA]</scope>
    <source>
        <strain evidence="10 11">2017H2G3</strain>
    </source>
</reference>
<gene>
    <name evidence="10" type="ORF">E0Y62_16340</name>
</gene>
<evidence type="ECO:0000259" key="8">
    <source>
        <dbReference type="SMART" id="SM00062"/>
    </source>
</evidence>
<dbReference type="InterPro" id="IPR018313">
    <property type="entry name" value="SBP_3_CS"/>
</dbReference>
<dbReference type="STRING" id="1742358.GCA_001439605_03990"/>
<evidence type="ECO:0000256" key="3">
    <source>
        <dbReference type="ARBA" id="ARBA00022729"/>
    </source>
</evidence>
<evidence type="ECO:0000256" key="1">
    <source>
        <dbReference type="ARBA" id="ARBA00004196"/>
    </source>
</evidence>
<dbReference type="GO" id="GO:0015276">
    <property type="term" value="F:ligand-gated monoatomic ion channel activity"/>
    <property type="evidence" value="ECO:0007669"/>
    <property type="project" value="InterPro"/>
</dbReference>
<dbReference type="GO" id="GO:0030313">
    <property type="term" value="C:cell envelope"/>
    <property type="evidence" value="ECO:0007669"/>
    <property type="project" value="UniProtKB-SubCell"/>
</dbReference>
<comment type="caution">
    <text evidence="10">The sequence shown here is derived from an EMBL/GenBank/DDBJ whole genome shotgun (WGS) entry which is preliminary data.</text>
</comment>
<keyword evidence="7" id="KW-0472">Membrane</keyword>
<keyword evidence="7" id="KW-1133">Transmembrane helix</keyword>
<dbReference type="PANTHER" id="PTHR35936">
    <property type="entry name" value="MEMBRANE-BOUND LYTIC MUREIN TRANSGLYCOSYLASE F"/>
    <property type="match status" value="1"/>
</dbReference>
<keyword evidence="7" id="KW-0812">Transmembrane</keyword>
<evidence type="ECO:0000256" key="7">
    <source>
        <dbReference type="SAM" id="Phobius"/>
    </source>
</evidence>
<keyword evidence="4" id="KW-0564">Palmitate</keyword>
<dbReference type="Gene3D" id="3.40.190.10">
    <property type="entry name" value="Periplasmic binding protein-like II"/>
    <property type="match status" value="2"/>
</dbReference>
<evidence type="ECO:0000256" key="2">
    <source>
        <dbReference type="ARBA" id="ARBA00010333"/>
    </source>
</evidence>
<feature type="transmembrane region" description="Helical" evidence="7">
    <location>
        <begin position="32"/>
        <end position="50"/>
    </location>
</feature>
<dbReference type="AlphaFoldDB" id="A0A4V2NU60"/>
<dbReference type="SMART" id="SM00079">
    <property type="entry name" value="PBPe"/>
    <property type="match status" value="1"/>
</dbReference>
<dbReference type="GO" id="GO:0016020">
    <property type="term" value="C:membrane"/>
    <property type="evidence" value="ECO:0007669"/>
    <property type="project" value="InterPro"/>
</dbReference>
<dbReference type="EMBL" id="SJTH01000022">
    <property type="protein sequence ID" value="TCJ03085.1"/>
    <property type="molecule type" value="Genomic_DNA"/>
</dbReference>
<protein>
    <submittedName>
        <fullName evidence="10">Transporter substrate-binding domain-containing protein</fullName>
    </submittedName>
</protein>
<dbReference type="PROSITE" id="PS01039">
    <property type="entry name" value="SBP_BACTERIAL_3"/>
    <property type="match status" value="1"/>
</dbReference>
<dbReference type="Proteomes" id="UP000293846">
    <property type="component" value="Unassembled WGS sequence"/>
</dbReference>
<organism evidence="10 11">
    <name type="scientific">Cytobacillus praedii</name>
    <dbReference type="NCBI Taxonomy" id="1742358"/>
    <lineage>
        <taxon>Bacteria</taxon>
        <taxon>Bacillati</taxon>
        <taxon>Bacillota</taxon>
        <taxon>Bacilli</taxon>
        <taxon>Bacillales</taxon>
        <taxon>Bacillaceae</taxon>
        <taxon>Cytobacillus</taxon>
    </lineage>
</organism>
<evidence type="ECO:0000256" key="5">
    <source>
        <dbReference type="ARBA" id="ARBA00023288"/>
    </source>
</evidence>
<accession>A0A4V2NU60</accession>
<dbReference type="OrthoDB" id="9774451at2"/>
<comment type="subcellular location">
    <subcellularLocation>
        <location evidence="1">Cell envelope</location>
    </subcellularLocation>
</comment>
<feature type="domain" description="Solute-binding protein family 3/N-terminal" evidence="8">
    <location>
        <begin position="66"/>
        <end position="281"/>
    </location>
</feature>
<evidence type="ECO:0000256" key="6">
    <source>
        <dbReference type="RuleBase" id="RU003744"/>
    </source>
</evidence>
<dbReference type="PANTHER" id="PTHR35936:SF19">
    <property type="entry name" value="AMINO-ACID-BINDING PROTEIN YXEM-RELATED"/>
    <property type="match status" value="1"/>
</dbReference>
<evidence type="ECO:0000313" key="11">
    <source>
        <dbReference type="Proteomes" id="UP000293846"/>
    </source>
</evidence>
<comment type="similarity">
    <text evidence="2 6">Belongs to the bacterial solute-binding protein 3 family.</text>
</comment>
<dbReference type="InterPro" id="IPR001638">
    <property type="entry name" value="Solute-binding_3/MltF_N"/>
</dbReference>